<comment type="caution">
    <text evidence="2">The sequence shown here is derived from an EMBL/GenBank/DDBJ whole genome shotgun (WGS) entry which is preliminary data.</text>
</comment>
<keyword evidence="1" id="KW-0732">Signal</keyword>
<protein>
    <recommendedName>
        <fullName evidence="4">Lipoprotein</fullName>
    </recommendedName>
</protein>
<evidence type="ECO:0000313" key="2">
    <source>
        <dbReference type="EMBL" id="RZF59016.1"/>
    </source>
</evidence>
<name>A0A4Q6XRY9_9SPHN</name>
<evidence type="ECO:0000256" key="1">
    <source>
        <dbReference type="SAM" id="SignalP"/>
    </source>
</evidence>
<feature type="chain" id="PRO_5020659469" description="Lipoprotein" evidence="1">
    <location>
        <begin position="25"/>
        <end position="127"/>
    </location>
</feature>
<accession>A0A4Q6XRY9</accession>
<proteinExistence type="predicted"/>
<keyword evidence="3" id="KW-1185">Reference proteome</keyword>
<evidence type="ECO:0000313" key="3">
    <source>
        <dbReference type="Proteomes" id="UP000292085"/>
    </source>
</evidence>
<organism evidence="2 3">
    <name type="scientific">Sphingomonas populi</name>
    <dbReference type="NCBI Taxonomy" id="2484750"/>
    <lineage>
        <taxon>Bacteria</taxon>
        <taxon>Pseudomonadati</taxon>
        <taxon>Pseudomonadota</taxon>
        <taxon>Alphaproteobacteria</taxon>
        <taxon>Sphingomonadales</taxon>
        <taxon>Sphingomonadaceae</taxon>
        <taxon>Sphingomonas</taxon>
    </lineage>
</organism>
<reference evidence="2 3" key="1">
    <citation type="submission" date="2019-02" db="EMBL/GenBank/DDBJ databases">
        <authorList>
            <person name="Li Y."/>
        </authorList>
    </citation>
    <scope>NUCLEOTIDE SEQUENCE [LARGE SCALE GENOMIC DNA]</scope>
    <source>
        <strain evidence="2 3">3-7</strain>
    </source>
</reference>
<dbReference type="PROSITE" id="PS51257">
    <property type="entry name" value="PROKAR_LIPOPROTEIN"/>
    <property type="match status" value="1"/>
</dbReference>
<dbReference type="EMBL" id="SGIS01000109">
    <property type="protein sequence ID" value="RZF59016.1"/>
    <property type="molecule type" value="Genomic_DNA"/>
</dbReference>
<dbReference type="RefSeq" id="WP_130160575.1">
    <property type="nucleotide sequence ID" value="NZ_SGIS01000109.1"/>
</dbReference>
<gene>
    <name evidence="2" type="ORF">EWE75_24135</name>
</gene>
<dbReference type="Proteomes" id="UP000292085">
    <property type="component" value="Unassembled WGS sequence"/>
</dbReference>
<feature type="signal peptide" evidence="1">
    <location>
        <begin position="1"/>
        <end position="24"/>
    </location>
</feature>
<evidence type="ECO:0008006" key="4">
    <source>
        <dbReference type="Google" id="ProtNLM"/>
    </source>
</evidence>
<dbReference type="AlphaFoldDB" id="A0A4Q6XRY9"/>
<sequence length="127" mass="13241">MSTLAKPLCVAMLAGIAAATVACAQKKEQAMASEQAIGAQIAEKLPRGTPASAVEAWLASQSLTHSGLIDNAELAHMGGDAATYEIKALVSGSAKPALVRTDTQLTFVFDRERRLIRSQVAPVHTGL</sequence>